<evidence type="ECO:0000313" key="3">
    <source>
        <dbReference type="Proteomes" id="UP000013827"/>
    </source>
</evidence>
<keyword evidence="3" id="KW-1185">Reference proteome</keyword>
<accession>A0A0D3JZI1</accession>
<protein>
    <submittedName>
        <fullName evidence="2">Uncharacterized protein</fullName>
    </submittedName>
</protein>
<name>A0A0D3JZI1_EMIH1</name>
<dbReference type="AlphaFoldDB" id="A0A0D3JZI1"/>
<evidence type="ECO:0000313" key="2">
    <source>
        <dbReference type="EnsemblProtists" id="EOD28916"/>
    </source>
</evidence>
<keyword evidence="1" id="KW-0732">Signal</keyword>
<reference evidence="2" key="2">
    <citation type="submission" date="2024-10" db="UniProtKB">
        <authorList>
            <consortium name="EnsemblProtists"/>
        </authorList>
    </citation>
    <scope>IDENTIFICATION</scope>
</reference>
<dbReference type="GeneID" id="17274462"/>
<dbReference type="RefSeq" id="XP_005781345.1">
    <property type="nucleotide sequence ID" value="XM_005781288.1"/>
</dbReference>
<organism evidence="2 3">
    <name type="scientific">Emiliania huxleyi (strain CCMP1516)</name>
    <dbReference type="NCBI Taxonomy" id="280463"/>
    <lineage>
        <taxon>Eukaryota</taxon>
        <taxon>Haptista</taxon>
        <taxon>Haptophyta</taxon>
        <taxon>Prymnesiophyceae</taxon>
        <taxon>Isochrysidales</taxon>
        <taxon>Noelaerhabdaceae</taxon>
        <taxon>Emiliania</taxon>
    </lineage>
</organism>
<feature type="signal peptide" evidence="1">
    <location>
        <begin position="1"/>
        <end position="23"/>
    </location>
</feature>
<dbReference type="HOGENOM" id="CLU_3110422_0_0_1"/>
<dbReference type="KEGG" id="ehx:EMIHUDRAFT_234448"/>
<reference evidence="3" key="1">
    <citation type="journal article" date="2013" name="Nature">
        <title>Pan genome of the phytoplankton Emiliania underpins its global distribution.</title>
        <authorList>
            <person name="Read B.A."/>
            <person name="Kegel J."/>
            <person name="Klute M.J."/>
            <person name="Kuo A."/>
            <person name="Lefebvre S.C."/>
            <person name="Maumus F."/>
            <person name="Mayer C."/>
            <person name="Miller J."/>
            <person name="Monier A."/>
            <person name="Salamov A."/>
            <person name="Young J."/>
            <person name="Aguilar M."/>
            <person name="Claverie J.M."/>
            <person name="Frickenhaus S."/>
            <person name="Gonzalez K."/>
            <person name="Herman E.K."/>
            <person name="Lin Y.C."/>
            <person name="Napier J."/>
            <person name="Ogata H."/>
            <person name="Sarno A.F."/>
            <person name="Shmutz J."/>
            <person name="Schroeder D."/>
            <person name="de Vargas C."/>
            <person name="Verret F."/>
            <person name="von Dassow P."/>
            <person name="Valentin K."/>
            <person name="Van de Peer Y."/>
            <person name="Wheeler G."/>
            <person name="Dacks J.B."/>
            <person name="Delwiche C.F."/>
            <person name="Dyhrman S.T."/>
            <person name="Glockner G."/>
            <person name="John U."/>
            <person name="Richards T."/>
            <person name="Worden A.Z."/>
            <person name="Zhang X."/>
            <person name="Grigoriev I.V."/>
            <person name="Allen A.E."/>
            <person name="Bidle K."/>
            <person name="Borodovsky M."/>
            <person name="Bowler C."/>
            <person name="Brownlee C."/>
            <person name="Cock J.M."/>
            <person name="Elias M."/>
            <person name="Gladyshev V.N."/>
            <person name="Groth M."/>
            <person name="Guda C."/>
            <person name="Hadaegh A."/>
            <person name="Iglesias-Rodriguez M.D."/>
            <person name="Jenkins J."/>
            <person name="Jones B.M."/>
            <person name="Lawson T."/>
            <person name="Leese F."/>
            <person name="Lindquist E."/>
            <person name="Lobanov A."/>
            <person name="Lomsadze A."/>
            <person name="Malik S.B."/>
            <person name="Marsh M.E."/>
            <person name="Mackinder L."/>
            <person name="Mock T."/>
            <person name="Mueller-Roeber B."/>
            <person name="Pagarete A."/>
            <person name="Parker M."/>
            <person name="Probert I."/>
            <person name="Quesneville H."/>
            <person name="Raines C."/>
            <person name="Rensing S.A."/>
            <person name="Riano-Pachon D.M."/>
            <person name="Richier S."/>
            <person name="Rokitta S."/>
            <person name="Shiraiwa Y."/>
            <person name="Soanes D.M."/>
            <person name="van der Giezen M."/>
            <person name="Wahlund T.M."/>
            <person name="Williams B."/>
            <person name="Wilson W."/>
            <person name="Wolfe G."/>
            <person name="Wurch L.L."/>
        </authorList>
    </citation>
    <scope>NUCLEOTIDE SEQUENCE</scope>
</reference>
<proteinExistence type="predicted"/>
<dbReference type="Proteomes" id="UP000013827">
    <property type="component" value="Unassembled WGS sequence"/>
</dbReference>
<dbReference type="PaxDb" id="2903-EOD28916"/>
<sequence length="51" mass="6458">MLRVFHLTTALINMLLWLRWWHWTPYNDRLEERIYTRQKNKNNKRPTPYAA</sequence>
<feature type="chain" id="PRO_5044270216" evidence="1">
    <location>
        <begin position="24"/>
        <end position="51"/>
    </location>
</feature>
<evidence type="ECO:0000256" key="1">
    <source>
        <dbReference type="SAM" id="SignalP"/>
    </source>
</evidence>
<dbReference type="EnsemblProtists" id="EOD28916">
    <property type="protein sequence ID" value="EOD28916"/>
    <property type="gene ID" value="EMIHUDRAFT_234448"/>
</dbReference>